<protein>
    <recommendedName>
        <fullName evidence="2 5">Chorismate mutase</fullName>
        <ecNumber evidence="2 5">5.4.99.5</ecNumber>
    </recommendedName>
</protein>
<dbReference type="Pfam" id="PF01817">
    <property type="entry name" value="CM_2"/>
    <property type="match status" value="1"/>
</dbReference>
<dbReference type="Proteomes" id="UP000253940">
    <property type="component" value="Chromosome"/>
</dbReference>
<dbReference type="PANTHER" id="PTHR38041">
    <property type="entry name" value="CHORISMATE MUTASE"/>
    <property type="match status" value="1"/>
</dbReference>
<dbReference type="GO" id="GO:0046417">
    <property type="term" value="P:chorismate metabolic process"/>
    <property type="evidence" value="ECO:0007669"/>
    <property type="project" value="InterPro"/>
</dbReference>
<name>A0A345P9R1_9GAMM</name>
<evidence type="ECO:0000256" key="6">
    <source>
        <dbReference type="SAM" id="SignalP"/>
    </source>
</evidence>
<dbReference type="EMBL" id="CP031222">
    <property type="protein sequence ID" value="AXI04020.1"/>
    <property type="molecule type" value="Genomic_DNA"/>
</dbReference>
<dbReference type="GO" id="GO:0009697">
    <property type="term" value="P:salicylic acid biosynthetic process"/>
    <property type="evidence" value="ECO:0007669"/>
    <property type="project" value="TreeGrafter"/>
</dbReference>
<dbReference type="InterPro" id="IPR051331">
    <property type="entry name" value="Chorismate_mutase-related"/>
</dbReference>
<dbReference type="OrthoDB" id="1262744at2"/>
<evidence type="ECO:0000256" key="1">
    <source>
        <dbReference type="ARBA" id="ARBA00004817"/>
    </source>
</evidence>
<sequence length="181" mass="20051">MNKTLLTATMTAALLLTAVDSHAANITDLTTLMNQRLSYMKDVAGYKAANHLAIEDSAQEQKVLDAAVVQAQAEGLDPESIKPFITAQMSAAKAIEYRYLADWQAVPETSWQPRPLDVVRADVAALSTKIITQIHVLLAAGMRIDHLQQHDFMQSLKQPNLSRADEEQLFQALKQVKLIQK</sequence>
<dbReference type="GO" id="GO:0004106">
    <property type="term" value="F:chorismate mutase activity"/>
    <property type="evidence" value="ECO:0007669"/>
    <property type="project" value="UniProtKB-EC"/>
</dbReference>
<proteinExistence type="predicted"/>
<comment type="catalytic activity">
    <reaction evidence="5">
        <text>chorismate = prephenate</text>
        <dbReference type="Rhea" id="RHEA:13897"/>
        <dbReference type="ChEBI" id="CHEBI:29748"/>
        <dbReference type="ChEBI" id="CHEBI:29934"/>
        <dbReference type="EC" id="5.4.99.5"/>
    </reaction>
</comment>
<evidence type="ECO:0000313" key="8">
    <source>
        <dbReference type="EMBL" id="AXI04020.1"/>
    </source>
</evidence>
<dbReference type="SMART" id="SM00830">
    <property type="entry name" value="CM_2"/>
    <property type="match status" value="1"/>
</dbReference>
<evidence type="ECO:0000256" key="5">
    <source>
        <dbReference type="PIRNR" id="PIRNR026640"/>
    </source>
</evidence>
<dbReference type="RefSeq" id="WP_114900128.1">
    <property type="nucleotide sequence ID" value="NZ_CP031222.1"/>
</dbReference>
<evidence type="ECO:0000313" key="9">
    <source>
        <dbReference type="Proteomes" id="UP000253940"/>
    </source>
</evidence>
<feature type="chain" id="PRO_5016558021" description="Chorismate mutase" evidence="6">
    <location>
        <begin position="24"/>
        <end position="181"/>
    </location>
</feature>
<comment type="function">
    <text evidence="5">Catalyzes the Claisen rearrangement of chorismate to prephenate.</text>
</comment>
<organism evidence="8 9">
    <name type="scientific">Aquirhabdus parva</name>
    <dbReference type="NCBI Taxonomy" id="2283318"/>
    <lineage>
        <taxon>Bacteria</taxon>
        <taxon>Pseudomonadati</taxon>
        <taxon>Pseudomonadota</taxon>
        <taxon>Gammaproteobacteria</taxon>
        <taxon>Moraxellales</taxon>
        <taxon>Moraxellaceae</taxon>
        <taxon>Aquirhabdus</taxon>
    </lineage>
</organism>
<gene>
    <name evidence="8" type="ORF">HYN46_14920</name>
</gene>
<reference evidence="8 9" key="1">
    <citation type="submission" date="2018-07" db="EMBL/GenBank/DDBJ databases">
        <title>Genome sequencing of Moraxellaceae gen. HYN0046.</title>
        <authorList>
            <person name="Kim M."/>
            <person name="Yi H."/>
        </authorList>
    </citation>
    <scope>NUCLEOTIDE SEQUENCE [LARGE SCALE GENOMIC DNA]</scope>
    <source>
        <strain evidence="8 9">HYN0046</strain>
    </source>
</reference>
<evidence type="ECO:0000256" key="4">
    <source>
        <dbReference type="ARBA" id="ARBA00023235"/>
    </source>
</evidence>
<evidence type="ECO:0000256" key="2">
    <source>
        <dbReference type="ARBA" id="ARBA00012404"/>
    </source>
</evidence>
<dbReference type="KEGG" id="mbah:HYN46_14920"/>
<dbReference type="PROSITE" id="PS51168">
    <property type="entry name" value="CHORISMATE_MUT_2"/>
    <property type="match status" value="1"/>
</dbReference>
<dbReference type="EC" id="5.4.99.5" evidence="2 5"/>
<dbReference type="PIRSF" id="PIRSF026640">
    <property type="entry name" value="Peripl_chor_mut"/>
    <property type="match status" value="1"/>
</dbReference>
<evidence type="ECO:0000256" key="3">
    <source>
        <dbReference type="ARBA" id="ARBA00022729"/>
    </source>
</evidence>
<comment type="pathway">
    <text evidence="1 5">Metabolic intermediate biosynthesis; prephenate biosynthesis; prephenate from chorismate: step 1/1.</text>
</comment>
<keyword evidence="3 6" id="KW-0732">Signal</keyword>
<dbReference type="InterPro" id="IPR002701">
    <property type="entry name" value="CM_II_prokaryot"/>
</dbReference>
<dbReference type="NCBIfam" id="TIGR01806">
    <property type="entry name" value="CM_mono2"/>
    <property type="match status" value="1"/>
</dbReference>
<accession>A0A345P9R1</accession>
<dbReference type="NCBIfam" id="NF005965">
    <property type="entry name" value="PRK08055.1"/>
    <property type="match status" value="1"/>
</dbReference>
<feature type="signal peptide" evidence="6">
    <location>
        <begin position="1"/>
        <end position="23"/>
    </location>
</feature>
<evidence type="ECO:0000259" key="7">
    <source>
        <dbReference type="PROSITE" id="PS51168"/>
    </source>
</evidence>
<dbReference type="InterPro" id="IPR036979">
    <property type="entry name" value="CM_dom_sf"/>
</dbReference>
<keyword evidence="9" id="KW-1185">Reference proteome</keyword>
<dbReference type="SUPFAM" id="SSF48600">
    <property type="entry name" value="Chorismate mutase II"/>
    <property type="match status" value="1"/>
</dbReference>
<keyword evidence="4 5" id="KW-0413">Isomerase</keyword>
<dbReference type="AlphaFoldDB" id="A0A345P9R1"/>
<dbReference type="InterPro" id="IPR036263">
    <property type="entry name" value="Chorismate_II_sf"/>
</dbReference>
<feature type="domain" description="Chorismate mutase" evidence="7">
    <location>
        <begin position="6"/>
        <end position="100"/>
    </location>
</feature>
<dbReference type="Gene3D" id="1.20.59.10">
    <property type="entry name" value="Chorismate mutase"/>
    <property type="match status" value="1"/>
</dbReference>
<dbReference type="InterPro" id="IPR008240">
    <property type="entry name" value="Chorismate_mutase_periplasmic"/>
</dbReference>
<dbReference type="UniPathway" id="UPA00120">
    <property type="reaction ID" value="UER00203"/>
</dbReference>
<dbReference type="PANTHER" id="PTHR38041:SF2">
    <property type="entry name" value="SECRETED CHORISMATE MUTASE"/>
    <property type="match status" value="1"/>
</dbReference>